<dbReference type="InterPro" id="IPR000873">
    <property type="entry name" value="AMP-dep_synth/lig_dom"/>
</dbReference>
<dbReference type="InterPro" id="IPR020845">
    <property type="entry name" value="AMP-binding_CS"/>
</dbReference>
<accession>A0A814NJK1</accession>
<dbReference type="Pfam" id="PF07993">
    <property type="entry name" value="NAD_binding_4"/>
    <property type="match status" value="1"/>
</dbReference>
<name>A0A814NJK1_9BILA</name>
<dbReference type="PANTHER" id="PTHR44845:SF6">
    <property type="entry name" value="BETA-ALANINE-ACTIVATING ENZYME"/>
    <property type="match status" value="1"/>
</dbReference>
<gene>
    <name evidence="5" type="ORF">BJG266_LOCUS20829</name>
    <name evidence="6" type="ORF">QVE165_LOCUS24779</name>
</gene>
<keyword evidence="2" id="KW-0597">Phosphoprotein</keyword>
<dbReference type="SUPFAM" id="SSF51735">
    <property type="entry name" value="NAD(P)-binding Rossmann-fold domains"/>
    <property type="match status" value="1"/>
</dbReference>
<dbReference type="InterPro" id="IPR020806">
    <property type="entry name" value="PKS_PP-bd"/>
</dbReference>
<evidence type="ECO:0000313" key="6">
    <source>
        <dbReference type="EMBL" id="CAF1182802.1"/>
    </source>
</evidence>
<comment type="caution">
    <text evidence="5">The sequence shown here is derived from an EMBL/GenBank/DDBJ whole genome shotgun (WGS) entry which is preliminary data.</text>
</comment>
<dbReference type="Gene3D" id="1.10.1200.10">
    <property type="entry name" value="ACP-like"/>
    <property type="match status" value="1"/>
</dbReference>
<dbReference type="InterPro" id="IPR036291">
    <property type="entry name" value="NAD(P)-bd_dom_sf"/>
</dbReference>
<dbReference type="Gene3D" id="3.40.50.12780">
    <property type="entry name" value="N-terminal domain of ligase-like"/>
    <property type="match status" value="1"/>
</dbReference>
<dbReference type="InterPro" id="IPR009081">
    <property type="entry name" value="PP-bd_ACP"/>
</dbReference>
<feature type="domain" description="Polyketide synthase-like phosphopantetheine-binding" evidence="4">
    <location>
        <begin position="560"/>
        <end position="631"/>
    </location>
</feature>
<dbReference type="Pfam" id="PF00550">
    <property type="entry name" value="PP-binding"/>
    <property type="match status" value="1"/>
</dbReference>
<dbReference type="InterPro" id="IPR013120">
    <property type="entry name" value="FAR_NAD-bd"/>
</dbReference>
<evidence type="ECO:0000313" key="8">
    <source>
        <dbReference type="Proteomes" id="UP000663877"/>
    </source>
</evidence>
<dbReference type="Pfam" id="PF00501">
    <property type="entry name" value="AMP-binding"/>
    <property type="match status" value="1"/>
</dbReference>
<dbReference type="PROSITE" id="PS00455">
    <property type="entry name" value="AMP_BINDING"/>
    <property type="match status" value="1"/>
</dbReference>
<evidence type="ECO:0000256" key="2">
    <source>
        <dbReference type="ARBA" id="ARBA00022553"/>
    </source>
</evidence>
<dbReference type="Proteomes" id="UP000663877">
    <property type="component" value="Unassembled WGS sequence"/>
</dbReference>
<organism evidence="5 8">
    <name type="scientific">Adineta steineri</name>
    <dbReference type="NCBI Taxonomy" id="433720"/>
    <lineage>
        <taxon>Eukaryota</taxon>
        <taxon>Metazoa</taxon>
        <taxon>Spiralia</taxon>
        <taxon>Gnathifera</taxon>
        <taxon>Rotifera</taxon>
        <taxon>Eurotatoria</taxon>
        <taxon>Bdelloidea</taxon>
        <taxon>Adinetida</taxon>
        <taxon>Adinetidae</taxon>
        <taxon>Adineta</taxon>
    </lineage>
</organism>
<evidence type="ECO:0000313" key="7">
    <source>
        <dbReference type="Proteomes" id="UP000663832"/>
    </source>
</evidence>
<evidence type="ECO:0000256" key="3">
    <source>
        <dbReference type="SAM" id="Phobius"/>
    </source>
</evidence>
<proteinExistence type="predicted"/>
<evidence type="ECO:0000259" key="4">
    <source>
        <dbReference type="SMART" id="SM00823"/>
    </source>
</evidence>
<keyword evidence="3" id="KW-1133">Transmembrane helix</keyword>
<dbReference type="SMART" id="SM00823">
    <property type="entry name" value="PKS_PP"/>
    <property type="match status" value="1"/>
</dbReference>
<evidence type="ECO:0000313" key="5">
    <source>
        <dbReference type="EMBL" id="CAF1091349.1"/>
    </source>
</evidence>
<reference evidence="5" key="1">
    <citation type="submission" date="2021-02" db="EMBL/GenBank/DDBJ databases">
        <authorList>
            <person name="Nowell W R."/>
        </authorList>
    </citation>
    <scope>NUCLEOTIDE SEQUENCE</scope>
</reference>
<dbReference type="InterPro" id="IPR042099">
    <property type="entry name" value="ANL_N_sf"/>
</dbReference>
<dbReference type="OrthoDB" id="10058993at2759"/>
<keyword evidence="3" id="KW-0472">Membrane</keyword>
<dbReference type="Gene3D" id="3.40.50.720">
    <property type="entry name" value="NAD(P)-binding Rossmann-like Domain"/>
    <property type="match status" value="1"/>
</dbReference>
<keyword evidence="7" id="KW-1185">Reference proteome</keyword>
<sequence length="1048" mass="119178">MSVKFRFSSIADMLQKHAQNRSDEKCLYYPKKNQSDSYASLTFKQFNEVTNHLAKRFSNIIHQKETNKNPVVCLLANSDVDYLLTIYALFKLNVVVFPLSIRNSDAAIKHLLEKSNASYLFYSKAFSSVATTFDSTINLHRMEELNISELLDYKESSFKPEIDTNEIDRICIIFHSSGTTSFPKPIRLTTRYLFGWFESFASEMDDRFWSDDDLVLLLLPLFHVAGFGTAFIMFYVGAACALPLGDIFPPTPKQIIKSIEYTKVSKMCTVPLFLQQLLRLLKEDENNGFKRLARLRFVLSVGAACSPDICKQLTEHGVKLIIGFGSTETGFILVSGYETDNKDQWQSLRKLKGRESNLNFLPLDSDNQIYELVVNSQDPFLAPEFKSKKFYSIGDLFKEEPVRSGNYIVQGRADDVLVHISGEKTNPLPIELAIQQCPVVEHAVVLGHQRLHCSVLIELNSKEASKLEHSQIEKQILAAVENANTNAPTHSHIAPALIKILPLDKHLPVTNKGNILRKQVYNEYHSEIEQIYEQFLNQSNFDYNNPHDNQQESWTKKKICDYLQETVAEVLHKPIENFNNHSQSLYHLSLDSLTTLQLRNKLCQKFGFLDQNFIFEYPTIAALTDQLFAIVNNQQTRQSDDPQHYQQTEEIIDKYINLMATHTNNKRQITNSDHLGKRIFLITGANGSLGSQTLLQLLNKPQVTKIYCLLRGPDAHNRLRTDMESRKQDTAVLDDKTRIIILSTNFDDDQLGQTTNIYQQLQCEVTDIIHSAWKMDFNLTINDFDRECLKGLYQLLKLAATSLSEVPMHFHFISSVSAAGSVVIDKVKEEPLSRLKGIALPNGYGQSKYAAEHICWAAMNQWSVPVDIYRFGQISGDSESGVWNTHEMISLMICVGCGEMGMLPEDGEQINWIPVNYGAACLVDIAINSSARATPPSDRVHHIQNPHVITWSQLIKYLKSSGLQFKVVPTEEWIHQLLGNPKNPAYALAAFFEKTFANGKICHIGQFSLEKTIRRTAILQNCPPIDQQLIQRYIKYWIEVGSLKATNS</sequence>
<keyword evidence="3" id="KW-0812">Transmembrane</keyword>
<dbReference type="AlphaFoldDB" id="A0A814NJK1"/>
<dbReference type="Proteomes" id="UP000663832">
    <property type="component" value="Unassembled WGS sequence"/>
</dbReference>
<dbReference type="EMBL" id="CAJNOI010000120">
    <property type="protein sequence ID" value="CAF1091349.1"/>
    <property type="molecule type" value="Genomic_DNA"/>
</dbReference>
<dbReference type="InterPro" id="IPR036736">
    <property type="entry name" value="ACP-like_sf"/>
</dbReference>
<dbReference type="PANTHER" id="PTHR44845">
    <property type="entry name" value="CARRIER DOMAIN-CONTAINING PROTEIN"/>
    <property type="match status" value="1"/>
</dbReference>
<dbReference type="SUPFAM" id="SSF56801">
    <property type="entry name" value="Acetyl-CoA synthetase-like"/>
    <property type="match status" value="1"/>
</dbReference>
<keyword evidence="1" id="KW-0596">Phosphopantetheine</keyword>
<dbReference type="SUPFAM" id="SSF47336">
    <property type="entry name" value="ACP-like"/>
    <property type="match status" value="1"/>
</dbReference>
<feature type="transmembrane region" description="Helical" evidence="3">
    <location>
        <begin position="214"/>
        <end position="236"/>
    </location>
</feature>
<dbReference type="GO" id="GO:0031177">
    <property type="term" value="F:phosphopantetheine binding"/>
    <property type="evidence" value="ECO:0007669"/>
    <property type="project" value="InterPro"/>
</dbReference>
<dbReference type="EMBL" id="CAJNOM010000176">
    <property type="protein sequence ID" value="CAF1182802.1"/>
    <property type="molecule type" value="Genomic_DNA"/>
</dbReference>
<protein>
    <recommendedName>
        <fullName evidence="4">Polyketide synthase-like phosphopantetheine-binding domain-containing protein</fullName>
    </recommendedName>
</protein>
<evidence type="ECO:0000256" key="1">
    <source>
        <dbReference type="ARBA" id="ARBA00022450"/>
    </source>
</evidence>
<dbReference type="Pfam" id="PF23562">
    <property type="entry name" value="AMP-binding_C_3"/>
    <property type="match status" value="1"/>
</dbReference>